<reference evidence="3" key="1">
    <citation type="submission" date="2020-11" db="EMBL/GenBank/DDBJ databases">
        <title>Azospira restricta DSM 18626 genome sequence.</title>
        <authorList>
            <person name="Moe W.M."/>
        </authorList>
    </citation>
    <scope>NUCLEOTIDE SEQUENCE</scope>
    <source>
        <strain evidence="3">DSM 18626</strain>
    </source>
</reference>
<feature type="chain" id="PRO_5037767133" evidence="1">
    <location>
        <begin position="27"/>
        <end position="187"/>
    </location>
</feature>
<sequence>MNRQRKPLLIALALAIAAPLPTASLADPPSHAPAHGWRKKHDPYYQGYTGKQWGNDYGIFSGRCNVEAAGAAIGGVVGGAIGSQIGKGDGRTVAIIVGTVLGAVVGAQAARELSGADQACFGHALELAKDRQRVAWRSPDSGVDYVVTPLRSYQRDGRQCRDYEFARGRDVARQTACAVGAGEWRVY</sequence>
<evidence type="ECO:0000256" key="1">
    <source>
        <dbReference type="SAM" id="SignalP"/>
    </source>
</evidence>
<feature type="signal peptide" evidence="1">
    <location>
        <begin position="1"/>
        <end position="26"/>
    </location>
</feature>
<protein>
    <submittedName>
        <fullName evidence="3">Glycine zipper 2TM domain-containing protein</fullName>
    </submittedName>
</protein>
<dbReference type="Proteomes" id="UP000663444">
    <property type="component" value="Chromosome"/>
</dbReference>
<dbReference type="InterPro" id="IPR008816">
    <property type="entry name" value="Gly_zipper_2TM_dom"/>
</dbReference>
<keyword evidence="1" id="KW-0732">Signal</keyword>
<dbReference type="KEGG" id="ares:IWH25_07625"/>
<name>A0A974SRT9_9RHOO</name>
<dbReference type="EMBL" id="CP064781">
    <property type="protein sequence ID" value="QRJ65192.1"/>
    <property type="molecule type" value="Genomic_DNA"/>
</dbReference>
<proteinExistence type="predicted"/>
<dbReference type="GO" id="GO:0019867">
    <property type="term" value="C:outer membrane"/>
    <property type="evidence" value="ECO:0007669"/>
    <property type="project" value="InterPro"/>
</dbReference>
<accession>A0A974SRT9</accession>
<dbReference type="Pfam" id="PF05433">
    <property type="entry name" value="Rick_17kDa_Anti"/>
    <property type="match status" value="1"/>
</dbReference>
<dbReference type="RefSeq" id="WP_203388717.1">
    <property type="nucleotide sequence ID" value="NZ_CP064781.1"/>
</dbReference>
<dbReference type="AlphaFoldDB" id="A0A974SRT9"/>
<organism evidence="3 4">
    <name type="scientific">Azospira restricta</name>
    <dbReference type="NCBI Taxonomy" id="404405"/>
    <lineage>
        <taxon>Bacteria</taxon>
        <taxon>Pseudomonadati</taxon>
        <taxon>Pseudomonadota</taxon>
        <taxon>Betaproteobacteria</taxon>
        <taxon>Rhodocyclales</taxon>
        <taxon>Rhodocyclaceae</taxon>
        <taxon>Azospira</taxon>
    </lineage>
</organism>
<evidence type="ECO:0000259" key="2">
    <source>
        <dbReference type="Pfam" id="PF05433"/>
    </source>
</evidence>
<keyword evidence="4" id="KW-1185">Reference proteome</keyword>
<evidence type="ECO:0000313" key="4">
    <source>
        <dbReference type="Proteomes" id="UP000663444"/>
    </source>
</evidence>
<evidence type="ECO:0000313" key="3">
    <source>
        <dbReference type="EMBL" id="QRJ65192.1"/>
    </source>
</evidence>
<feature type="domain" description="Glycine zipper 2TM" evidence="2">
    <location>
        <begin position="69"/>
        <end position="109"/>
    </location>
</feature>
<gene>
    <name evidence="3" type="ORF">IWH25_07625</name>
</gene>